<feature type="non-terminal residue" evidence="1">
    <location>
        <position position="423"/>
    </location>
</feature>
<evidence type="ECO:0000313" key="1">
    <source>
        <dbReference type="EMBL" id="SVA95706.1"/>
    </source>
</evidence>
<reference evidence="1" key="1">
    <citation type="submission" date="2018-05" db="EMBL/GenBank/DDBJ databases">
        <authorList>
            <person name="Lanie J.A."/>
            <person name="Ng W.-L."/>
            <person name="Kazmierczak K.M."/>
            <person name="Andrzejewski T.M."/>
            <person name="Davidsen T.M."/>
            <person name="Wayne K.J."/>
            <person name="Tettelin H."/>
            <person name="Glass J.I."/>
            <person name="Rusch D."/>
            <person name="Podicherti R."/>
            <person name="Tsui H.-C.T."/>
            <person name="Winkler M.E."/>
        </authorList>
    </citation>
    <scope>NUCLEOTIDE SEQUENCE</scope>
</reference>
<evidence type="ECO:0008006" key="2">
    <source>
        <dbReference type="Google" id="ProtNLM"/>
    </source>
</evidence>
<gene>
    <name evidence="1" type="ORF">METZ01_LOCUS148560</name>
</gene>
<accession>A0A382A2D6</accession>
<proteinExistence type="predicted"/>
<sequence length="423" mass="49556">MTRYPTRIIFFTLLLLYTCSKEVNDISRSLIEIPKNNIIAKIGDKIITVDEFIKRSEYTVRPTYCRGDNNIHKKIILNSLIGEKLLSLEATDISLSPHLMKYLKGRKEQAMRELLFYEKGYKDVQIPPETLNQFSSTADRKYKVQFFRLQDPRVADEIHHFMEQGFSYEEIFDAAFGLDSIPERSVDFFSEEDPHIIEKIFSEKLEKDEVLSPFKAIDGSYLWIKVKGWTKTPAITASSQKVIRQDIDEKLNRLKAVQKYNEYTAGLMSGKKMDLIEPAFARFLEVASNYYLGSVNDNKLIEAIWNIDEEIDGKPDFAAMESYDEKTPFMYFDERTWSIGEIQELIDSHPLIFRKKRIKKNEFPEQLKYALADLMRDHYLTAEAYTMGYEKHNSVLLEKYLWEDHVYAVLKKEQVLKEKGLNV</sequence>
<organism evidence="1">
    <name type="scientific">marine metagenome</name>
    <dbReference type="NCBI Taxonomy" id="408172"/>
    <lineage>
        <taxon>unclassified sequences</taxon>
        <taxon>metagenomes</taxon>
        <taxon>ecological metagenomes</taxon>
    </lineage>
</organism>
<dbReference type="AlphaFoldDB" id="A0A382A2D6"/>
<name>A0A382A2D6_9ZZZZ</name>
<dbReference type="EMBL" id="UINC01023640">
    <property type="protein sequence ID" value="SVA95706.1"/>
    <property type="molecule type" value="Genomic_DNA"/>
</dbReference>
<protein>
    <recommendedName>
        <fullName evidence="2">PpiC domain-containing protein</fullName>
    </recommendedName>
</protein>